<feature type="region of interest" description="Disordered" evidence="1">
    <location>
        <begin position="149"/>
        <end position="197"/>
    </location>
</feature>
<evidence type="ECO:0000313" key="2">
    <source>
        <dbReference type="EMBL" id="GKV16925.1"/>
    </source>
</evidence>
<gene>
    <name evidence="2" type="ORF">SLEP1_g27493</name>
</gene>
<protein>
    <recommendedName>
        <fullName evidence="4">Myb/SANT-like domain-containing protein</fullName>
    </recommendedName>
</protein>
<dbReference type="Proteomes" id="UP001054252">
    <property type="component" value="Unassembled WGS sequence"/>
</dbReference>
<name>A0AAV5JXP4_9ROSI</name>
<evidence type="ECO:0000313" key="3">
    <source>
        <dbReference type="Proteomes" id="UP001054252"/>
    </source>
</evidence>
<reference evidence="2 3" key="1">
    <citation type="journal article" date="2021" name="Commun. Biol.">
        <title>The genome of Shorea leprosula (Dipterocarpaceae) highlights the ecological relevance of drought in aseasonal tropical rainforests.</title>
        <authorList>
            <person name="Ng K.K.S."/>
            <person name="Kobayashi M.J."/>
            <person name="Fawcett J.A."/>
            <person name="Hatakeyama M."/>
            <person name="Paape T."/>
            <person name="Ng C.H."/>
            <person name="Ang C.C."/>
            <person name="Tnah L.H."/>
            <person name="Lee C.T."/>
            <person name="Nishiyama T."/>
            <person name="Sese J."/>
            <person name="O'Brien M.J."/>
            <person name="Copetti D."/>
            <person name="Mohd Noor M.I."/>
            <person name="Ong R.C."/>
            <person name="Putra M."/>
            <person name="Sireger I.Z."/>
            <person name="Indrioko S."/>
            <person name="Kosugi Y."/>
            <person name="Izuno A."/>
            <person name="Isagi Y."/>
            <person name="Lee S.L."/>
            <person name="Shimizu K.K."/>
        </authorList>
    </citation>
    <scope>NUCLEOTIDE SEQUENCE [LARGE SCALE GENOMIC DNA]</scope>
    <source>
        <strain evidence="2">214</strain>
    </source>
</reference>
<keyword evidence="3" id="KW-1185">Reference proteome</keyword>
<dbReference type="PANTHER" id="PTHR47851:SF2">
    <property type="entry name" value="OS12G0207200 PROTEIN"/>
    <property type="match status" value="1"/>
</dbReference>
<dbReference type="PANTHER" id="PTHR47851">
    <property type="entry name" value="OS06G0588700 PROTEIN-RELATED"/>
    <property type="match status" value="1"/>
</dbReference>
<dbReference type="AlphaFoldDB" id="A0AAV5JXP4"/>
<evidence type="ECO:0008006" key="4">
    <source>
        <dbReference type="Google" id="ProtNLM"/>
    </source>
</evidence>
<feature type="compositionally biased region" description="Acidic residues" evidence="1">
    <location>
        <begin position="170"/>
        <end position="188"/>
    </location>
</feature>
<organism evidence="2 3">
    <name type="scientific">Rubroshorea leprosula</name>
    <dbReference type="NCBI Taxonomy" id="152421"/>
    <lineage>
        <taxon>Eukaryota</taxon>
        <taxon>Viridiplantae</taxon>
        <taxon>Streptophyta</taxon>
        <taxon>Embryophyta</taxon>
        <taxon>Tracheophyta</taxon>
        <taxon>Spermatophyta</taxon>
        <taxon>Magnoliopsida</taxon>
        <taxon>eudicotyledons</taxon>
        <taxon>Gunneridae</taxon>
        <taxon>Pentapetalae</taxon>
        <taxon>rosids</taxon>
        <taxon>malvids</taxon>
        <taxon>Malvales</taxon>
        <taxon>Dipterocarpaceae</taxon>
        <taxon>Rubroshorea</taxon>
    </lineage>
</organism>
<feature type="compositionally biased region" description="Acidic residues" evidence="1">
    <location>
        <begin position="149"/>
        <end position="159"/>
    </location>
</feature>
<dbReference type="EMBL" id="BPVZ01000046">
    <property type="protein sequence ID" value="GKV16925.1"/>
    <property type="molecule type" value="Genomic_DNA"/>
</dbReference>
<accession>A0AAV5JXP4</accession>
<evidence type="ECO:0000256" key="1">
    <source>
        <dbReference type="SAM" id="MobiDB-lite"/>
    </source>
</evidence>
<proteinExistence type="predicted"/>
<comment type="caution">
    <text evidence="2">The sequence shown here is derived from an EMBL/GenBank/DDBJ whole genome shotgun (WGS) entry which is preliminary data.</text>
</comment>
<sequence>MMMIWETRRSRAWVGEAKRSSAWVGEYQRGVKQRVFQPPDFGFSKHCAIPLSSISNDWVLWNQLLKRETGLGWNHEKGTIDATPQRWAELKAENKEYGKFEHHGLENTVELQQMFDKIVFTGETAWTPAAGPIPPVQQNVGFEDAVDLEEGSGDSDEMDLDPRWNYENSNEFEVEEENSDEDEMEEQAIEQRDKQKSFKTFRLAMGARDIGNSR</sequence>